<gene>
    <name evidence="2" type="primary">ZBED4_12</name>
    <name evidence="2" type="ORF">N1851_014032</name>
</gene>
<keyword evidence="3" id="KW-1185">Reference proteome</keyword>
<protein>
    <submittedName>
        <fullName evidence="2">Zinc finger BED domain-containing protein 4</fullName>
    </submittedName>
</protein>
<proteinExistence type="predicted"/>
<feature type="compositionally biased region" description="Acidic residues" evidence="1">
    <location>
        <begin position="314"/>
        <end position="326"/>
    </location>
</feature>
<feature type="compositionally biased region" description="Low complexity" evidence="1">
    <location>
        <begin position="123"/>
        <end position="132"/>
    </location>
</feature>
<feature type="region of interest" description="Disordered" evidence="1">
    <location>
        <begin position="313"/>
        <end position="338"/>
    </location>
</feature>
<organism evidence="2 3">
    <name type="scientific">Merluccius polli</name>
    <name type="common">Benguela hake</name>
    <name type="synonym">Merluccius cadenati</name>
    <dbReference type="NCBI Taxonomy" id="89951"/>
    <lineage>
        <taxon>Eukaryota</taxon>
        <taxon>Metazoa</taxon>
        <taxon>Chordata</taxon>
        <taxon>Craniata</taxon>
        <taxon>Vertebrata</taxon>
        <taxon>Euteleostomi</taxon>
        <taxon>Actinopterygii</taxon>
        <taxon>Neopterygii</taxon>
        <taxon>Teleostei</taxon>
        <taxon>Neoteleostei</taxon>
        <taxon>Acanthomorphata</taxon>
        <taxon>Zeiogadaria</taxon>
        <taxon>Gadariae</taxon>
        <taxon>Gadiformes</taxon>
        <taxon>Gadoidei</taxon>
        <taxon>Merlucciidae</taxon>
        <taxon>Merluccius</taxon>
    </lineage>
</organism>
<dbReference type="PANTHER" id="PTHR47501">
    <property type="entry name" value="TRANSPOSASE-RELATED"/>
    <property type="match status" value="1"/>
</dbReference>
<name>A0AA47MUX7_MERPO</name>
<dbReference type="Proteomes" id="UP001174136">
    <property type="component" value="Unassembled WGS sequence"/>
</dbReference>
<evidence type="ECO:0000256" key="1">
    <source>
        <dbReference type="SAM" id="MobiDB-lite"/>
    </source>
</evidence>
<dbReference type="InterPro" id="IPR012337">
    <property type="entry name" value="RNaseH-like_sf"/>
</dbReference>
<accession>A0AA47MUX7</accession>
<evidence type="ECO:0000313" key="2">
    <source>
        <dbReference type="EMBL" id="KAK0146635.1"/>
    </source>
</evidence>
<dbReference type="EMBL" id="JAOPHQ010002563">
    <property type="protein sequence ID" value="KAK0146635.1"/>
    <property type="molecule type" value="Genomic_DNA"/>
</dbReference>
<feature type="region of interest" description="Disordered" evidence="1">
    <location>
        <begin position="117"/>
        <end position="147"/>
    </location>
</feature>
<dbReference type="AlphaFoldDB" id="A0AA47MUX7"/>
<comment type="caution">
    <text evidence="2">The sequence shown here is derived from an EMBL/GenBank/DDBJ whole genome shotgun (WGS) entry which is preliminary data.</text>
</comment>
<reference evidence="2" key="1">
    <citation type="journal article" date="2023" name="Front. Mar. Sci.">
        <title>A new Merluccius polli reference genome to investigate the effects of global change in West African waters.</title>
        <authorList>
            <person name="Mateo J.L."/>
            <person name="Blanco-Fernandez C."/>
            <person name="Garcia-Vazquez E."/>
            <person name="Machado-Schiaffino G."/>
        </authorList>
    </citation>
    <scope>NUCLEOTIDE SEQUENCE</scope>
    <source>
        <strain evidence="2">C29</strain>
        <tissue evidence="2">Fin</tissue>
    </source>
</reference>
<dbReference type="SUPFAM" id="SSF53098">
    <property type="entry name" value="Ribonuclease H-like"/>
    <property type="match status" value="1"/>
</dbReference>
<dbReference type="PANTHER" id="PTHR47501:SF7">
    <property type="entry name" value="TRANSPOSASE"/>
    <property type="match status" value="1"/>
</dbReference>
<sequence>MDCPFIRNPLDIEAVIIRNALRRERIFRPRLDVLSFPEEYIFQRYRFSSNTIIYLNHILRPYITNLTPVLGVKGKNIIVRCQLCGGTKTLSTSKNSTSNLLKHLKGQHSTITLTEHVPRTDSSEPSVESSASDCPPTKQRKLDFSGPTTTVTKEGLNKLVAGYIVEEMLPISTVDSQSFRRLVEKIPTRNNVSLPHRKSFVAYLDSAYAKMENNLKGTMEGVDFVSTTADIWTANNKSFMGVTIHWIDRITLERKKAALACKRMRGRHTFDAIAVALEEIHSSYGVLNKVVATVTDNASNFIKAFKTYHVVTSESDDDEDDEEGQDEMSQRPSVENDGLLTLPPHYRCASHTLNLISSCDIDKYLNSSTNTKAVYRTSVAKCTALWTKASRSTVASEQVHEVSQRKLLVPSSTRWNSFYKAVGRIAEIPMTELNSLCTKLGVKCFNDREYKFLHEYCIAMKPLTTGLDILQGDNCSYGVLLPTLEVLMVKTHTLKDTLSRMTADLADVIVNAIQTRFADVLDSKDALLAAVSCPKFKTRWLRDEDRKQRVKELLMAECASIAPVAEAAASVPAKSAVPGDGMDFFGFELEPEETYTAEKEVMDYLRSGGYELDSLKQFPNIKNIFLKYNTPTPSSAPVERLFSLAGLVLTPRRNRLSDERFQKLLLMRYNHCFTDSSPLFLSNIGDAEHIGKATVCRAVRKVTLALKRLLPVMVVFPGHKPRRNSTGLQVATNVEIIYSVILNYESGVSSLISCHFAGLPNVMGCDDGTQIPITAPAENEADYVNRKSFHSINVQVCDLPS</sequence>
<evidence type="ECO:0000313" key="3">
    <source>
        <dbReference type="Proteomes" id="UP001174136"/>
    </source>
</evidence>